<sequence length="67" mass="7705">MTKKGKTNSPIHLTLDQLQFRHLAFHLTIVDRPGETDSHRLFAFLDPTSKSLQLLQSALYNLFQPNI</sequence>
<dbReference type="Proteomes" id="UP000287224">
    <property type="component" value="Unassembled WGS sequence"/>
</dbReference>
<name>A0A401ZPZ2_9CHLR</name>
<organism evidence="1 2">
    <name type="scientific">Dictyobacter aurantiacus</name>
    <dbReference type="NCBI Taxonomy" id="1936993"/>
    <lineage>
        <taxon>Bacteria</taxon>
        <taxon>Bacillati</taxon>
        <taxon>Chloroflexota</taxon>
        <taxon>Ktedonobacteria</taxon>
        <taxon>Ktedonobacterales</taxon>
        <taxon>Dictyobacteraceae</taxon>
        <taxon>Dictyobacter</taxon>
    </lineage>
</organism>
<proteinExistence type="predicted"/>
<reference evidence="2" key="1">
    <citation type="submission" date="2018-12" db="EMBL/GenBank/DDBJ databases">
        <title>Tengunoibacter tsumagoiensis gen. nov., sp. nov., Dictyobacter kobayashii sp. nov., D. alpinus sp. nov., and D. joshuensis sp. nov. and description of Dictyobacteraceae fam. nov. within the order Ktedonobacterales isolated from Tengu-no-mugimeshi.</title>
        <authorList>
            <person name="Wang C.M."/>
            <person name="Zheng Y."/>
            <person name="Sakai Y."/>
            <person name="Toyoda A."/>
            <person name="Minakuchi Y."/>
            <person name="Abe K."/>
            <person name="Yokota A."/>
            <person name="Yabe S."/>
        </authorList>
    </citation>
    <scope>NUCLEOTIDE SEQUENCE [LARGE SCALE GENOMIC DNA]</scope>
    <source>
        <strain evidence="2">S-27</strain>
    </source>
</reference>
<accession>A0A401ZPZ2</accession>
<protein>
    <submittedName>
        <fullName evidence="1">Uncharacterized protein</fullName>
    </submittedName>
</protein>
<dbReference type="EMBL" id="BIFQ01000002">
    <property type="protein sequence ID" value="GCE08943.1"/>
    <property type="molecule type" value="Genomic_DNA"/>
</dbReference>
<keyword evidence="2" id="KW-1185">Reference proteome</keyword>
<evidence type="ECO:0000313" key="1">
    <source>
        <dbReference type="EMBL" id="GCE08943.1"/>
    </source>
</evidence>
<comment type="caution">
    <text evidence="1">The sequence shown here is derived from an EMBL/GenBank/DDBJ whole genome shotgun (WGS) entry which is preliminary data.</text>
</comment>
<evidence type="ECO:0000313" key="2">
    <source>
        <dbReference type="Proteomes" id="UP000287224"/>
    </source>
</evidence>
<dbReference type="AlphaFoldDB" id="A0A401ZPZ2"/>
<gene>
    <name evidence="1" type="ORF">KDAU_62720</name>
</gene>